<name>A0A8S9QXN5_BRACR</name>
<evidence type="ECO:0000313" key="1">
    <source>
        <dbReference type="EMBL" id="KAF3556068.1"/>
    </source>
</evidence>
<protein>
    <submittedName>
        <fullName evidence="1">Uncharacterized protein</fullName>
    </submittedName>
</protein>
<dbReference type="EMBL" id="QGKX02000996">
    <property type="protein sequence ID" value="KAF3556068.1"/>
    <property type="molecule type" value="Genomic_DNA"/>
</dbReference>
<proteinExistence type="predicted"/>
<gene>
    <name evidence="1" type="ORF">F2Q69_00013135</name>
</gene>
<dbReference type="Proteomes" id="UP000712600">
    <property type="component" value="Unassembled WGS sequence"/>
</dbReference>
<evidence type="ECO:0000313" key="2">
    <source>
        <dbReference type="Proteomes" id="UP000712600"/>
    </source>
</evidence>
<comment type="caution">
    <text evidence="1">The sequence shown here is derived from an EMBL/GenBank/DDBJ whole genome shotgun (WGS) entry which is preliminary data.</text>
</comment>
<dbReference type="PANTHER" id="PTHR33240">
    <property type="entry name" value="OS08G0508500 PROTEIN"/>
    <property type="match status" value="1"/>
</dbReference>
<dbReference type="PANTHER" id="PTHR33240:SF8">
    <property type="entry name" value="OS03G0439900 PROTEIN"/>
    <property type="match status" value="1"/>
</dbReference>
<dbReference type="AlphaFoldDB" id="A0A8S9QXN5"/>
<reference evidence="1" key="1">
    <citation type="submission" date="2019-12" db="EMBL/GenBank/DDBJ databases">
        <title>Genome sequencing and annotation of Brassica cretica.</title>
        <authorList>
            <person name="Studholme D.J."/>
            <person name="Sarris P."/>
        </authorList>
    </citation>
    <scope>NUCLEOTIDE SEQUENCE</scope>
    <source>
        <strain evidence="1">PFS-109/04</strain>
        <tissue evidence="1">Leaf</tissue>
    </source>
</reference>
<accession>A0A8S9QXN5</accession>
<organism evidence="1 2">
    <name type="scientific">Brassica cretica</name>
    <name type="common">Mustard</name>
    <dbReference type="NCBI Taxonomy" id="69181"/>
    <lineage>
        <taxon>Eukaryota</taxon>
        <taxon>Viridiplantae</taxon>
        <taxon>Streptophyta</taxon>
        <taxon>Embryophyta</taxon>
        <taxon>Tracheophyta</taxon>
        <taxon>Spermatophyta</taxon>
        <taxon>Magnoliopsida</taxon>
        <taxon>eudicotyledons</taxon>
        <taxon>Gunneridae</taxon>
        <taxon>Pentapetalae</taxon>
        <taxon>rosids</taxon>
        <taxon>malvids</taxon>
        <taxon>Brassicales</taxon>
        <taxon>Brassicaceae</taxon>
        <taxon>Brassiceae</taxon>
        <taxon>Brassica</taxon>
    </lineage>
</organism>
<sequence>MGRYQQYRPLDRAEGMAVSTWPDISHLSISKPALVNVLRQMDQHVKWPQKMTSPDSHGNPNWWCDFHNDHSHKTEDCIELRIEVNELLKKRHPMEFLSDKAKNLLNKDATKQSAKSVPASPPQQNRVIHVIFGAKNMQETGTPKRLLLGTDEISFTAKEKEKTLAPHHDALMISLIIANFLVKRILVDNDSSRNIIFQTAHHDLGLEAGTLTWKVTPLIGFSGELEIRKTESYLNALSAKFALKKFSLYLSPRTPYILPPRSV</sequence>